<sequence length="368" mass="42395">MSTLGMRPRRGQHSDYASPISPRASTNNTWEEQLPGDAPEKTSGQDAFRAPEFHDTEEEHSQNAERTQNQKQEEDTEEAINKSKKEAEEDEEIIQQLFRSSHPAPDPHTQKSVECADTSSESIDESEEEIRQTIENFKRRDATRRSTRYTGIDAFRPSALWKSKSDTQAREKKLRSKFGGKAKTEGTKQPQSSYFKFWTWNWRGPKPIDFIPIPPPYHPENLEPEIVISYTCGHRLPTRIIPSSSSLYPPPSPNSPSPSPSTTTAKSPLPPLPSSQIEILRATAQKEGLRHLVTPQDSLCPNCFIWYEWFVGLCLLICFWVLWGYFFSFIWPETWWVLRNEKEGWRWTPKRFRVVVNFDTSGGGRVSY</sequence>
<feature type="compositionally biased region" description="Pro residues" evidence="1">
    <location>
        <begin position="248"/>
        <end position="259"/>
    </location>
</feature>
<feature type="compositionally biased region" description="Basic and acidic residues" evidence="1">
    <location>
        <begin position="129"/>
        <end position="142"/>
    </location>
</feature>
<feature type="region of interest" description="Disordered" evidence="1">
    <location>
        <begin position="246"/>
        <end position="272"/>
    </location>
</feature>
<feature type="region of interest" description="Disordered" evidence="1">
    <location>
        <begin position="1"/>
        <end position="142"/>
    </location>
</feature>
<keyword evidence="2" id="KW-0812">Transmembrane</keyword>
<dbReference type="OrthoDB" id="3558580at2759"/>
<proteinExistence type="predicted"/>
<gene>
    <name evidence="3" type="ORF">SCLTRI_LOCUS7901</name>
</gene>
<evidence type="ECO:0000256" key="1">
    <source>
        <dbReference type="SAM" id="MobiDB-lite"/>
    </source>
</evidence>
<evidence type="ECO:0000313" key="3">
    <source>
        <dbReference type="EMBL" id="CAD6448109.1"/>
    </source>
</evidence>
<evidence type="ECO:0000256" key="2">
    <source>
        <dbReference type="SAM" id="Phobius"/>
    </source>
</evidence>
<comment type="caution">
    <text evidence="3">The sequence shown here is derived from an EMBL/GenBank/DDBJ whole genome shotgun (WGS) entry which is preliminary data.</text>
</comment>
<feature type="transmembrane region" description="Helical" evidence="2">
    <location>
        <begin position="306"/>
        <end position="331"/>
    </location>
</feature>
<name>A0A8H2W000_9HELO</name>
<dbReference type="Proteomes" id="UP000624404">
    <property type="component" value="Unassembled WGS sequence"/>
</dbReference>
<organism evidence="3 4">
    <name type="scientific">Sclerotinia trifoliorum</name>
    <dbReference type="NCBI Taxonomy" id="28548"/>
    <lineage>
        <taxon>Eukaryota</taxon>
        <taxon>Fungi</taxon>
        <taxon>Dikarya</taxon>
        <taxon>Ascomycota</taxon>
        <taxon>Pezizomycotina</taxon>
        <taxon>Leotiomycetes</taxon>
        <taxon>Helotiales</taxon>
        <taxon>Sclerotiniaceae</taxon>
        <taxon>Sclerotinia</taxon>
    </lineage>
</organism>
<dbReference type="EMBL" id="CAJHIA010000030">
    <property type="protein sequence ID" value="CAD6448109.1"/>
    <property type="molecule type" value="Genomic_DNA"/>
</dbReference>
<reference evidence="3" key="1">
    <citation type="submission" date="2020-10" db="EMBL/GenBank/DDBJ databases">
        <authorList>
            <person name="Kusch S."/>
        </authorList>
    </citation>
    <scope>NUCLEOTIDE SEQUENCE</scope>
    <source>
        <strain evidence="3">SwB9</strain>
    </source>
</reference>
<accession>A0A8H2W000</accession>
<evidence type="ECO:0000313" key="4">
    <source>
        <dbReference type="Proteomes" id="UP000624404"/>
    </source>
</evidence>
<keyword evidence="2" id="KW-1133">Transmembrane helix</keyword>
<keyword evidence="2" id="KW-0472">Membrane</keyword>
<protein>
    <submittedName>
        <fullName evidence="3">56ad19be-bcf0-4ef5-ba28-2ee4746d762b</fullName>
    </submittedName>
</protein>
<feature type="compositionally biased region" description="Basic and acidic residues" evidence="1">
    <location>
        <begin position="49"/>
        <end position="63"/>
    </location>
</feature>
<feature type="region of interest" description="Disordered" evidence="1">
    <location>
        <begin position="162"/>
        <end position="188"/>
    </location>
</feature>
<keyword evidence="4" id="KW-1185">Reference proteome</keyword>
<dbReference type="AlphaFoldDB" id="A0A8H2W000"/>